<dbReference type="OrthoDB" id="7914379at2"/>
<dbReference type="Proteomes" id="UP000244904">
    <property type="component" value="Unassembled WGS sequence"/>
</dbReference>
<proteinExistence type="predicted"/>
<dbReference type="PANTHER" id="PTHR30055">
    <property type="entry name" value="HTH-TYPE TRANSCRIPTIONAL REGULATOR RUTR"/>
    <property type="match status" value="1"/>
</dbReference>
<accession>A0A2R8AX60</accession>
<keyword evidence="1" id="KW-0805">Transcription regulation</keyword>
<dbReference type="Gene3D" id="1.10.357.10">
    <property type="entry name" value="Tetracycline Repressor, domain 2"/>
    <property type="match status" value="1"/>
</dbReference>
<sequence>MKTKAKEKRHDQIAEAAYAVLAEKGYLGLSMLAVAKRAKASNETLYRWYGDKAGLFQSLIEHNAQQVSDYLEQVLDAADGANEALGALAPKLLELLLSDRAIALNRAAAADASGTLGKVLALSGRDSVLPRVQTLMERQTEIDIAPLTGAEAAALLVELLVGDQQIRRAIGVLPQPTQAQIDQRATLALDRFRLLCSGA</sequence>
<evidence type="ECO:0000259" key="5">
    <source>
        <dbReference type="PROSITE" id="PS50977"/>
    </source>
</evidence>
<dbReference type="RefSeq" id="WP_108886455.1">
    <property type="nucleotide sequence ID" value="NZ_OMOJ01000004.1"/>
</dbReference>
<evidence type="ECO:0000256" key="1">
    <source>
        <dbReference type="ARBA" id="ARBA00023015"/>
    </source>
</evidence>
<evidence type="ECO:0000256" key="4">
    <source>
        <dbReference type="PROSITE-ProRule" id="PRU00335"/>
    </source>
</evidence>
<dbReference type="AlphaFoldDB" id="A0A2R8AX60"/>
<keyword evidence="2 4" id="KW-0238">DNA-binding</keyword>
<dbReference type="Pfam" id="PF14246">
    <property type="entry name" value="TetR_C_7"/>
    <property type="match status" value="1"/>
</dbReference>
<name>A0A2R8AX60_9RHOB</name>
<keyword evidence="3" id="KW-0804">Transcription</keyword>
<dbReference type="EMBL" id="OMOJ01000004">
    <property type="protein sequence ID" value="SPF80612.1"/>
    <property type="molecule type" value="Genomic_DNA"/>
</dbReference>
<dbReference type="PRINTS" id="PR00455">
    <property type="entry name" value="HTHTETR"/>
</dbReference>
<dbReference type="PROSITE" id="PS50977">
    <property type="entry name" value="HTH_TETR_2"/>
    <property type="match status" value="1"/>
</dbReference>
<dbReference type="InterPro" id="IPR039536">
    <property type="entry name" value="TetR_C_Proteobacteria"/>
</dbReference>
<dbReference type="Gene3D" id="1.10.10.60">
    <property type="entry name" value="Homeodomain-like"/>
    <property type="match status" value="1"/>
</dbReference>
<dbReference type="PANTHER" id="PTHR30055:SF234">
    <property type="entry name" value="HTH-TYPE TRANSCRIPTIONAL REGULATOR BETI"/>
    <property type="match status" value="1"/>
</dbReference>
<evidence type="ECO:0000256" key="2">
    <source>
        <dbReference type="ARBA" id="ARBA00023125"/>
    </source>
</evidence>
<evidence type="ECO:0000313" key="6">
    <source>
        <dbReference type="EMBL" id="SPF80612.1"/>
    </source>
</evidence>
<keyword evidence="7" id="KW-1185">Reference proteome</keyword>
<dbReference type="GO" id="GO:0003700">
    <property type="term" value="F:DNA-binding transcription factor activity"/>
    <property type="evidence" value="ECO:0007669"/>
    <property type="project" value="TreeGrafter"/>
</dbReference>
<dbReference type="Pfam" id="PF00440">
    <property type="entry name" value="TetR_N"/>
    <property type="match status" value="1"/>
</dbReference>
<evidence type="ECO:0000256" key="3">
    <source>
        <dbReference type="ARBA" id="ARBA00023163"/>
    </source>
</evidence>
<feature type="domain" description="HTH tetR-type" evidence="5">
    <location>
        <begin position="7"/>
        <end position="67"/>
    </location>
</feature>
<feature type="DNA-binding region" description="H-T-H motif" evidence="4">
    <location>
        <begin position="30"/>
        <end position="49"/>
    </location>
</feature>
<dbReference type="InterPro" id="IPR050109">
    <property type="entry name" value="HTH-type_TetR-like_transc_reg"/>
</dbReference>
<gene>
    <name evidence="6" type="primary">slmA_1</name>
    <name evidence="6" type="ORF">PRI8871_02422</name>
</gene>
<evidence type="ECO:0000313" key="7">
    <source>
        <dbReference type="Proteomes" id="UP000244904"/>
    </source>
</evidence>
<organism evidence="6 7">
    <name type="scientific">Pseudoprimorskyibacter insulae</name>
    <dbReference type="NCBI Taxonomy" id="1695997"/>
    <lineage>
        <taxon>Bacteria</taxon>
        <taxon>Pseudomonadati</taxon>
        <taxon>Pseudomonadota</taxon>
        <taxon>Alphaproteobacteria</taxon>
        <taxon>Rhodobacterales</taxon>
        <taxon>Paracoccaceae</taxon>
        <taxon>Pseudoprimorskyibacter</taxon>
    </lineage>
</organism>
<dbReference type="SUPFAM" id="SSF46689">
    <property type="entry name" value="Homeodomain-like"/>
    <property type="match status" value="1"/>
</dbReference>
<protein>
    <submittedName>
        <fullName evidence="6">Nucleoid occlusion factor SlmA</fullName>
    </submittedName>
</protein>
<reference evidence="7" key="1">
    <citation type="submission" date="2018-03" db="EMBL/GenBank/DDBJ databases">
        <authorList>
            <person name="Rodrigo-Torres L."/>
            <person name="Arahal R. D."/>
            <person name="Lucena T."/>
        </authorList>
    </citation>
    <scope>NUCLEOTIDE SEQUENCE [LARGE SCALE GENOMIC DNA]</scope>
    <source>
        <strain evidence="7">CECT 8871</strain>
    </source>
</reference>
<dbReference type="GO" id="GO:0000976">
    <property type="term" value="F:transcription cis-regulatory region binding"/>
    <property type="evidence" value="ECO:0007669"/>
    <property type="project" value="TreeGrafter"/>
</dbReference>
<dbReference type="InterPro" id="IPR009057">
    <property type="entry name" value="Homeodomain-like_sf"/>
</dbReference>
<dbReference type="InterPro" id="IPR001647">
    <property type="entry name" value="HTH_TetR"/>
</dbReference>